<feature type="compositionally biased region" description="Low complexity" evidence="6">
    <location>
        <begin position="1160"/>
        <end position="1175"/>
    </location>
</feature>
<feature type="compositionally biased region" description="Pro residues" evidence="6">
    <location>
        <begin position="475"/>
        <end position="486"/>
    </location>
</feature>
<feature type="domain" description="PHD-type" evidence="7">
    <location>
        <begin position="52"/>
        <end position="100"/>
    </location>
</feature>
<evidence type="ECO:0000256" key="3">
    <source>
        <dbReference type="ARBA" id="ARBA00022833"/>
    </source>
</evidence>
<keyword evidence="9" id="KW-1185">Reference proteome</keyword>
<feature type="compositionally biased region" description="Polar residues" evidence="6">
    <location>
        <begin position="33"/>
        <end position="50"/>
    </location>
</feature>
<dbReference type="Pfam" id="PF20826">
    <property type="entry name" value="PHD_5"/>
    <property type="match status" value="1"/>
</dbReference>
<keyword evidence="2 5" id="KW-0863">Zinc-finger</keyword>
<dbReference type="PANTHER" id="PTHR46462:SF3">
    <property type="entry name" value="UPSET, ISOFORM A"/>
    <property type="match status" value="1"/>
</dbReference>
<accession>A0ABQ8KG42</accession>
<dbReference type="Gene3D" id="2.170.270.10">
    <property type="entry name" value="SET domain"/>
    <property type="match status" value="1"/>
</dbReference>
<evidence type="ECO:0000256" key="5">
    <source>
        <dbReference type="PROSITE-ProRule" id="PRU00146"/>
    </source>
</evidence>
<dbReference type="InterPro" id="IPR019787">
    <property type="entry name" value="Znf_PHD-finger"/>
</dbReference>
<feature type="compositionally biased region" description="Pro residues" evidence="6">
    <location>
        <begin position="892"/>
        <end position="920"/>
    </location>
</feature>
<dbReference type="PANTHER" id="PTHR46462">
    <property type="entry name" value="UPSET, ISOFORM A"/>
    <property type="match status" value="1"/>
</dbReference>
<dbReference type="SMART" id="SM00249">
    <property type="entry name" value="PHD"/>
    <property type="match status" value="1"/>
</dbReference>
<dbReference type="Proteomes" id="UP000814176">
    <property type="component" value="Unassembled WGS sequence"/>
</dbReference>
<feature type="region of interest" description="Disordered" evidence="6">
    <location>
        <begin position="647"/>
        <end position="687"/>
    </location>
</feature>
<feature type="region of interest" description="Disordered" evidence="6">
    <location>
        <begin position="472"/>
        <end position="492"/>
    </location>
</feature>
<feature type="region of interest" description="Disordered" evidence="6">
    <location>
        <begin position="1006"/>
        <end position="1259"/>
    </location>
</feature>
<dbReference type="SUPFAM" id="SSF57903">
    <property type="entry name" value="FYVE/PHD zinc finger"/>
    <property type="match status" value="1"/>
</dbReference>
<protein>
    <recommendedName>
        <fullName evidence="7">PHD-type domain-containing protein</fullName>
    </recommendedName>
</protein>
<feature type="compositionally biased region" description="Polar residues" evidence="6">
    <location>
        <begin position="947"/>
        <end position="964"/>
    </location>
</feature>
<feature type="compositionally biased region" description="Pro residues" evidence="6">
    <location>
        <begin position="1145"/>
        <end position="1159"/>
    </location>
</feature>
<gene>
    <name evidence="8" type="ORF">C8Q71DRAFT_57050</name>
</gene>
<feature type="compositionally biased region" description="Low complexity" evidence="6">
    <location>
        <begin position="1080"/>
        <end position="1092"/>
    </location>
</feature>
<evidence type="ECO:0000256" key="6">
    <source>
        <dbReference type="SAM" id="MobiDB-lite"/>
    </source>
</evidence>
<dbReference type="SUPFAM" id="SSF82199">
    <property type="entry name" value="SET domain"/>
    <property type="match status" value="1"/>
</dbReference>
<dbReference type="PROSITE" id="PS50016">
    <property type="entry name" value="ZF_PHD_2"/>
    <property type="match status" value="1"/>
</dbReference>
<dbReference type="EMBL" id="JADCUA010000010">
    <property type="protein sequence ID" value="KAH9836744.1"/>
    <property type="molecule type" value="Genomic_DNA"/>
</dbReference>
<keyword evidence="4" id="KW-0156">Chromatin regulator</keyword>
<evidence type="ECO:0000256" key="2">
    <source>
        <dbReference type="ARBA" id="ARBA00022771"/>
    </source>
</evidence>
<keyword evidence="3" id="KW-0862">Zinc</keyword>
<proteinExistence type="predicted"/>
<keyword evidence="1" id="KW-0479">Metal-binding</keyword>
<feature type="compositionally biased region" description="Basic and acidic residues" evidence="6">
    <location>
        <begin position="1038"/>
        <end position="1050"/>
    </location>
</feature>
<comment type="caution">
    <text evidence="8">The sequence shown here is derived from an EMBL/GenBank/DDBJ whole genome shotgun (WGS) entry which is preliminary data.</text>
</comment>
<dbReference type="Gene3D" id="3.30.40.10">
    <property type="entry name" value="Zinc/RING finger domain, C3HC4 (zinc finger)"/>
    <property type="match status" value="1"/>
</dbReference>
<feature type="compositionally biased region" description="Basic and acidic residues" evidence="6">
    <location>
        <begin position="1228"/>
        <end position="1243"/>
    </location>
</feature>
<evidence type="ECO:0000256" key="4">
    <source>
        <dbReference type="ARBA" id="ARBA00022853"/>
    </source>
</evidence>
<feature type="compositionally biased region" description="Basic and acidic residues" evidence="6">
    <location>
        <begin position="925"/>
        <end position="941"/>
    </location>
</feature>
<dbReference type="InterPro" id="IPR046341">
    <property type="entry name" value="SET_dom_sf"/>
</dbReference>
<dbReference type="InterPro" id="IPR011011">
    <property type="entry name" value="Znf_FYVE_PHD"/>
</dbReference>
<feature type="compositionally biased region" description="Basic and acidic residues" evidence="6">
    <location>
        <begin position="1095"/>
        <end position="1113"/>
    </location>
</feature>
<reference evidence="8 9" key="1">
    <citation type="journal article" date="2021" name="Environ. Microbiol.">
        <title>Gene family expansions and transcriptome signatures uncover fungal adaptations to wood decay.</title>
        <authorList>
            <person name="Hage H."/>
            <person name="Miyauchi S."/>
            <person name="Viragh M."/>
            <person name="Drula E."/>
            <person name="Min B."/>
            <person name="Chaduli D."/>
            <person name="Navarro D."/>
            <person name="Favel A."/>
            <person name="Norest M."/>
            <person name="Lesage-Meessen L."/>
            <person name="Balint B."/>
            <person name="Merenyi Z."/>
            <person name="de Eugenio L."/>
            <person name="Morin E."/>
            <person name="Martinez A.T."/>
            <person name="Baldrian P."/>
            <person name="Stursova M."/>
            <person name="Martinez M.J."/>
            <person name="Novotny C."/>
            <person name="Magnuson J.K."/>
            <person name="Spatafora J.W."/>
            <person name="Maurice S."/>
            <person name="Pangilinan J."/>
            <person name="Andreopoulos W."/>
            <person name="LaButti K."/>
            <person name="Hundley H."/>
            <person name="Na H."/>
            <person name="Kuo A."/>
            <person name="Barry K."/>
            <person name="Lipzen A."/>
            <person name="Henrissat B."/>
            <person name="Riley R."/>
            <person name="Ahrendt S."/>
            <person name="Nagy L.G."/>
            <person name="Grigoriev I.V."/>
            <person name="Martin F."/>
            <person name="Rosso M.N."/>
        </authorList>
    </citation>
    <scope>NUCLEOTIDE SEQUENCE [LARGE SCALE GENOMIC DNA]</scope>
    <source>
        <strain evidence="8 9">CIRM-BRFM 1785</strain>
    </source>
</reference>
<dbReference type="GeneID" id="72000163"/>
<feature type="compositionally biased region" description="Basic and acidic residues" evidence="6">
    <location>
        <begin position="761"/>
        <end position="779"/>
    </location>
</feature>
<sequence>MGNDATEAALGLLGLTAATFDTVPTVPLKRKQSPSSSSRHQQATSTSAGSDTISCICGFTYDDGFSIGCDSCSRWCHAACFGIVESEVPEEWQCWVCSPRPVDKERAIRVQKARQRSALSHEAEKQRRRMSPGVDRKGRKTSGPTADGGGHTKRKRRVSTTTAPSHEDEHVDIDEPWALSYVHINQDTIPHDETRDRLRRVATRWRGVTALKPSTSEPTTPAILDPGDFQPSPLINLRPLSSSSYLPSISANLDPSVRPPSYAAHTVRAVPSSGMITPYTSTITPSTAYLADPLNAYAHLSMPKPFVHLIGPPLDVALDSRTSGNLGRFVRSGCRPNAVLRPVLCPRGKSRATAPNDTDDDRETLTFGVFALRDLKAHEEVVLGWEWDDGSVVHQLPALIDSPHIFPCVLTHIQCISSQLTCFWITSPHELQHLRHQLINMLHALSSTFTTCACGSKTRDCALARIAEFVDSQIPPTPSPSPPTPFTPEGELWGAAGERSRVHSGGSEGAHKKRANLGPLIGVERGFRTRERVPWSGGLGGVEMVSSSPTLHNDKSPHDIFADQVLNAALDRKGKSKATDADYAQWEAKTMSAPDVDEDSPPTPPEANLPPKLRKRWIRKTSDSLRASHPSSDHEPHIGVISEATAKTGQVQSDSKPDELMQVDEPAPDPAAAAMPPPPLPPRLAALSPRTLSSIALPNASVFPGPNDTLSPSSHFANLSLLSPVTYGPSPYFAVNAARRNSTSPTPTPPPPPPPVQLAHSPDRPPEQNHAIHREREENSPPILSRRRPRSTEPAAPSTVEVEVHSTLRESPSLDSGSVPTPEQPLSLSVSAEPDVTDPVSPSHPAPELTEEPVPMDVSADHLANADVHDSHDVAMSSPSVTSTRLPEEHPAPPPETISVEEPPPAKRTPSPPPRPPSPPKVKMSLKDFALRKKKKREQEANKVVTERSSVAPSDASSLPNTPAGQPATLVESPAAMSMPLAQASESPSANTVAAPSHHEAAFNVVAPTTDDKQRMTSEQIPAESAKEPVDNAQAQDIRARESHGLKLEMMESSVPPEPRMSNGHPRSPSPKPHEASVYATETEAEPAAKPRSLLRRESLRSPSRDRSPRESIYRTPKASTPRPEQAPSSDGAHEDGEIVSPLPKSLPLPPRSSSPPTHPRSFYPPRAPAGFAPRRPFRHQTLQNTLPPDRHLPSGPRALRGLHDTPYSSQSSRPTGGAGQSLPRGPSADRDRMEWERERERVWVPSTRGRGRGSSWNR</sequence>
<feature type="compositionally biased region" description="Pro residues" evidence="6">
    <location>
        <begin position="746"/>
        <end position="756"/>
    </location>
</feature>
<evidence type="ECO:0000313" key="9">
    <source>
        <dbReference type="Proteomes" id="UP000814176"/>
    </source>
</evidence>
<evidence type="ECO:0000259" key="7">
    <source>
        <dbReference type="PROSITE" id="PS50016"/>
    </source>
</evidence>
<dbReference type="InterPro" id="IPR013083">
    <property type="entry name" value="Znf_RING/FYVE/PHD"/>
</dbReference>
<evidence type="ECO:0000256" key="1">
    <source>
        <dbReference type="ARBA" id="ARBA00022723"/>
    </source>
</evidence>
<dbReference type="RefSeq" id="XP_047778982.1">
    <property type="nucleotide sequence ID" value="XM_047919431.1"/>
</dbReference>
<feature type="region of interest" description="Disordered" evidence="6">
    <location>
        <begin position="730"/>
        <end position="974"/>
    </location>
</feature>
<organism evidence="8 9">
    <name type="scientific">Rhodofomes roseus</name>
    <dbReference type="NCBI Taxonomy" id="34475"/>
    <lineage>
        <taxon>Eukaryota</taxon>
        <taxon>Fungi</taxon>
        <taxon>Dikarya</taxon>
        <taxon>Basidiomycota</taxon>
        <taxon>Agaricomycotina</taxon>
        <taxon>Agaricomycetes</taxon>
        <taxon>Polyporales</taxon>
        <taxon>Rhodofomes</taxon>
    </lineage>
</organism>
<feature type="compositionally biased region" description="Polar residues" evidence="6">
    <location>
        <begin position="809"/>
        <end position="830"/>
    </location>
</feature>
<feature type="region of interest" description="Disordered" evidence="6">
    <location>
        <begin position="591"/>
        <end position="616"/>
    </location>
</feature>
<feature type="region of interest" description="Disordered" evidence="6">
    <location>
        <begin position="111"/>
        <end position="170"/>
    </location>
</feature>
<evidence type="ECO:0000313" key="8">
    <source>
        <dbReference type="EMBL" id="KAH9836744.1"/>
    </source>
</evidence>
<name>A0ABQ8KG42_9APHY</name>
<feature type="region of interest" description="Disordered" evidence="6">
    <location>
        <begin position="27"/>
        <end position="50"/>
    </location>
</feature>
<dbReference type="InterPro" id="IPR001965">
    <property type="entry name" value="Znf_PHD"/>
</dbReference>